<gene>
    <name evidence="1" type="ORF">DPMN_137834</name>
</gene>
<protein>
    <submittedName>
        <fullName evidence="1">Uncharacterized protein</fullName>
    </submittedName>
</protein>
<evidence type="ECO:0000313" key="2">
    <source>
        <dbReference type="Proteomes" id="UP000828390"/>
    </source>
</evidence>
<proteinExistence type="predicted"/>
<name>A0A9D4JI09_DREPO</name>
<dbReference type="AlphaFoldDB" id="A0A9D4JI09"/>
<accession>A0A9D4JI09</accession>
<reference evidence="1" key="2">
    <citation type="submission" date="2020-11" db="EMBL/GenBank/DDBJ databases">
        <authorList>
            <person name="McCartney M.A."/>
            <person name="Auch B."/>
            <person name="Kono T."/>
            <person name="Mallez S."/>
            <person name="Becker A."/>
            <person name="Gohl D.M."/>
            <person name="Silverstein K.A.T."/>
            <person name="Koren S."/>
            <person name="Bechman K.B."/>
            <person name="Herman A."/>
            <person name="Abrahante J.E."/>
            <person name="Garbe J."/>
        </authorList>
    </citation>
    <scope>NUCLEOTIDE SEQUENCE</scope>
    <source>
        <strain evidence="1">Duluth1</strain>
        <tissue evidence="1">Whole animal</tissue>
    </source>
</reference>
<sequence>MVWQSAKSTKGNIFIIFAKLVLQRSKFDSTNQAVYKLHWLPIKARIIFKLLTFMYKCSNNESPTYITELLTKHIPNRQGLLSYGSNMASRSVQSEKDFQ</sequence>
<evidence type="ECO:0000313" key="1">
    <source>
        <dbReference type="EMBL" id="KAH3809463.1"/>
    </source>
</evidence>
<dbReference type="EMBL" id="JAIWYP010000006">
    <property type="protein sequence ID" value="KAH3809463.1"/>
    <property type="molecule type" value="Genomic_DNA"/>
</dbReference>
<organism evidence="1 2">
    <name type="scientific">Dreissena polymorpha</name>
    <name type="common">Zebra mussel</name>
    <name type="synonym">Mytilus polymorpha</name>
    <dbReference type="NCBI Taxonomy" id="45954"/>
    <lineage>
        <taxon>Eukaryota</taxon>
        <taxon>Metazoa</taxon>
        <taxon>Spiralia</taxon>
        <taxon>Lophotrochozoa</taxon>
        <taxon>Mollusca</taxon>
        <taxon>Bivalvia</taxon>
        <taxon>Autobranchia</taxon>
        <taxon>Heteroconchia</taxon>
        <taxon>Euheterodonta</taxon>
        <taxon>Imparidentia</taxon>
        <taxon>Neoheterodontei</taxon>
        <taxon>Myida</taxon>
        <taxon>Dreissenoidea</taxon>
        <taxon>Dreissenidae</taxon>
        <taxon>Dreissena</taxon>
    </lineage>
</organism>
<comment type="caution">
    <text evidence="1">The sequence shown here is derived from an EMBL/GenBank/DDBJ whole genome shotgun (WGS) entry which is preliminary data.</text>
</comment>
<keyword evidence="2" id="KW-1185">Reference proteome</keyword>
<dbReference type="Proteomes" id="UP000828390">
    <property type="component" value="Unassembled WGS sequence"/>
</dbReference>
<reference evidence="1" key="1">
    <citation type="journal article" date="2019" name="bioRxiv">
        <title>The Genome of the Zebra Mussel, Dreissena polymorpha: A Resource for Invasive Species Research.</title>
        <authorList>
            <person name="McCartney M.A."/>
            <person name="Auch B."/>
            <person name="Kono T."/>
            <person name="Mallez S."/>
            <person name="Zhang Y."/>
            <person name="Obille A."/>
            <person name="Becker A."/>
            <person name="Abrahante J.E."/>
            <person name="Garbe J."/>
            <person name="Badalamenti J.P."/>
            <person name="Herman A."/>
            <person name="Mangelson H."/>
            <person name="Liachko I."/>
            <person name="Sullivan S."/>
            <person name="Sone E.D."/>
            <person name="Koren S."/>
            <person name="Silverstein K.A.T."/>
            <person name="Beckman K.B."/>
            <person name="Gohl D.M."/>
        </authorList>
    </citation>
    <scope>NUCLEOTIDE SEQUENCE</scope>
    <source>
        <strain evidence="1">Duluth1</strain>
        <tissue evidence="1">Whole animal</tissue>
    </source>
</reference>